<evidence type="ECO:0000313" key="2">
    <source>
        <dbReference type="Proteomes" id="UP000075288"/>
    </source>
</evidence>
<dbReference type="PATRIC" id="fig|1398.24.peg.693"/>
<dbReference type="Proteomes" id="UP000075288">
    <property type="component" value="Unassembled WGS sequence"/>
</dbReference>
<gene>
    <name evidence="1" type="ORF">B4098_1839</name>
</gene>
<protein>
    <submittedName>
        <fullName evidence="1">Uncharacterized protein</fullName>
    </submittedName>
</protein>
<proteinExistence type="predicted"/>
<dbReference type="AlphaFoldDB" id="A0A150JYZ8"/>
<accession>A0A150JYZ8</accession>
<dbReference type="EMBL" id="LQYG01000049">
    <property type="protein sequence ID" value="KYC62432.1"/>
    <property type="molecule type" value="Genomic_DNA"/>
</dbReference>
<organism evidence="1 2">
    <name type="scientific">Heyndrickxia coagulans</name>
    <name type="common">Weizmannia coagulans</name>
    <dbReference type="NCBI Taxonomy" id="1398"/>
    <lineage>
        <taxon>Bacteria</taxon>
        <taxon>Bacillati</taxon>
        <taxon>Bacillota</taxon>
        <taxon>Bacilli</taxon>
        <taxon>Bacillales</taxon>
        <taxon>Bacillaceae</taxon>
        <taxon>Heyndrickxia</taxon>
    </lineage>
</organism>
<evidence type="ECO:0000313" key="1">
    <source>
        <dbReference type="EMBL" id="KYC62432.1"/>
    </source>
</evidence>
<comment type="caution">
    <text evidence="1">The sequence shown here is derived from an EMBL/GenBank/DDBJ whole genome shotgun (WGS) entry which is preliminary data.</text>
</comment>
<name>A0A150JYZ8_HEYCO</name>
<reference evidence="1 2" key="1">
    <citation type="submission" date="2016-01" db="EMBL/GenBank/DDBJ databases">
        <title>Genome Sequences of Twelve Sporeforming Bacillus Species Isolated from Foods.</title>
        <authorList>
            <person name="Berendsen E.M."/>
            <person name="Wells-Bennik M.H."/>
            <person name="Krawcyk A.O."/>
            <person name="De Jong A."/>
            <person name="Holsappel S."/>
            <person name="Eijlander R.T."/>
            <person name="Kuipers O.P."/>
        </authorList>
    </citation>
    <scope>NUCLEOTIDE SEQUENCE [LARGE SCALE GENOMIC DNA]</scope>
    <source>
        <strain evidence="1 2">B4098</strain>
    </source>
</reference>
<sequence length="38" mass="4166">MLFSLSFSFLQPEMLAVSVRAGKQGNIVPKQQSSPDAR</sequence>